<comment type="caution">
    <text evidence="3">The sequence shown here is derived from an EMBL/GenBank/DDBJ whole genome shotgun (WGS) entry which is preliminary data.</text>
</comment>
<protein>
    <submittedName>
        <fullName evidence="3">Uncharacterized protein</fullName>
    </submittedName>
</protein>
<feature type="compositionally biased region" description="Acidic residues" evidence="1">
    <location>
        <begin position="420"/>
        <end position="448"/>
    </location>
</feature>
<dbReference type="Proteomes" id="UP001286313">
    <property type="component" value="Unassembled WGS sequence"/>
</dbReference>
<proteinExistence type="predicted"/>
<evidence type="ECO:0000256" key="1">
    <source>
        <dbReference type="SAM" id="MobiDB-lite"/>
    </source>
</evidence>
<keyword evidence="4" id="KW-1185">Reference proteome</keyword>
<dbReference type="EMBL" id="JAWQEG010000980">
    <property type="protein sequence ID" value="KAK3883558.1"/>
    <property type="molecule type" value="Genomic_DNA"/>
</dbReference>
<accession>A0AAE1FZH6</accession>
<keyword evidence="2" id="KW-0732">Signal</keyword>
<feature type="region of interest" description="Disordered" evidence="1">
    <location>
        <begin position="48"/>
        <end position="144"/>
    </location>
</feature>
<evidence type="ECO:0000313" key="3">
    <source>
        <dbReference type="EMBL" id="KAK3883558.1"/>
    </source>
</evidence>
<gene>
    <name evidence="3" type="ORF">Pcinc_012136</name>
</gene>
<feature type="region of interest" description="Disordered" evidence="1">
    <location>
        <begin position="420"/>
        <end position="525"/>
    </location>
</feature>
<feature type="compositionally biased region" description="Basic residues" evidence="1">
    <location>
        <begin position="491"/>
        <end position="518"/>
    </location>
</feature>
<name>A0AAE1FZH6_PETCI</name>
<organism evidence="3 4">
    <name type="scientific">Petrolisthes cinctipes</name>
    <name type="common">Flat porcelain crab</name>
    <dbReference type="NCBI Taxonomy" id="88211"/>
    <lineage>
        <taxon>Eukaryota</taxon>
        <taxon>Metazoa</taxon>
        <taxon>Ecdysozoa</taxon>
        <taxon>Arthropoda</taxon>
        <taxon>Crustacea</taxon>
        <taxon>Multicrustacea</taxon>
        <taxon>Malacostraca</taxon>
        <taxon>Eumalacostraca</taxon>
        <taxon>Eucarida</taxon>
        <taxon>Decapoda</taxon>
        <taxon>Pleocyemata</taxon>
        <taxon>Anomura</taxon>
        <taxon>Galatheoidea</taxon>
        <taxon>Porcellanidae</taxon>
        <taxon>Petrolisthes</taxon>
    </lineage>
</organism>
<dbReference type="PROSITE" id="PS51257">
    <property type="entry name" value="PROKAR_LIPOPROTEIN"/>
    <property type="match status" value="1"/>
</dbReference>
<feature type="compositionally biased region" description="Basic and acidic residues" evidence="1">
    <location>
        <begin position="462"/>
        <end position="479"/>
    </location>
</feature>
<dbReference type="AlphaFoldDB" id="A0AAE1FZH6"/>
<evidence type="ECO:0000256" key="2">
    <source>
        <dbReference type="SAM" id="SignalP"/>
    </source>
</evidence>
<reference evidence="3" key="1">
    <citation type="submission" date="2023-10" db="EMBL/GenBank/DDBJ databases">
        <title>Genome assemblies of two species of porcelain crab, Petrolisthes cinctipes and Petrolisthes manimaculis (Anomura: Porcellanidae).</title>
        <authorList>
            <person name="Angst P."/>
        </authorList>
    </citation>
    <scope>NUCLEOTIDE SEQUENCE</scope>
    <source>
        <strain evidence="3">PB745_01</strain>
        <tissue evidence="3">Gill</tissue>
    </source>
</reference>
<evidence type="ECO:0000313" key="4">
    <source>
        <dbReference type="Proteomes" id="UP001286313"/>
    </source>
</evidence>
<sequence length="525" mass="58594">MCGLSKSPLLALLVLLFLLLASCPASSASSFYSWSPLLIFSEPGDNVSSQGDLVSSQGDHVSSSAPHPFPTTQQQQPPSVLHQGSPVRSPDVSPAATEVRSPDVSPVAEVRSPDVSPVAEVRSPNVAPTAAAEVRSPNVAPTAAAEEEVRSPIVSSVRAKRHLGSACNQDLFVGIVLQTDKTMETIHEIKEPFTVANLNSSWEEVATTIPSIIDPTFMELCDLDQTCSRILPVLPRGPHLLPDDHQALQLHLSRSLELVWSFLMAHEQIMLDQSLYEDGIFMKELNRVYLEYEVLSIFLSEASTHCHAFPDDSALRDLLEKMHMKTVKLSRSLRGFGVFRQSLIGLQYIKTVFSGVAAEGIPPGLEVEGTTHDTRLKLGREVETGEGNVAEWMEITEGGREGVKPIAGGRRRKLEGMLLTEEEEGQETAEDGDVMMEEEEEEEEEEEKVEVILKRGKLRGRRDREPNSRKLIRKERVAETEAEEENTDRRGNRREKSRRKKRRNRQKTNRKGNRKQRRSGQEMRD</sequence>
<feature type="chain" id="PRO_5042201455" evidence="2">
    <location>
        <begin position="29"/>
        <end position="525"/>
    </location>
</feature>
<feature type="signal peptide" evidence="2">
    <location>
        <begin position="1"/>
        <end position="28"/>
    </location>
</feature>
<feature type="compositionally biased region" description="Polar residues" evidence="1">
    <location>
        <begin position="48"/>
        <end position="65"/>
    </location>
</feature>